<dbReference type="InterPro" id="IPR051010">
    <property type="entry name" value="BCAA_transport"/>
</dbReference>
<keyword evidence="6" id="KW-1185">Reference proteome</keyword>
<gene>
    <name evidence="5" type="ORF">CLV47_106190</name>
</gene>
<feature type="domain" description="Leucine-binding protein" evidence="4">
    <location>
        <begin position="38"/>
        <end position="375"/>
    </location>
</feature>
<evidence type="ECO:0000256" key="1">
    <source>
        <dbReference type="ARBA" id="ARBA00010062"/>
    </source>
</evidence>
<dbReference type="PANTHER" id="PTHR30483">
    <property type="entry name" value="LEUCINE-SPECIFIC-BINDING PROTEIN"/>
    <property type="match status" value="1"/>
</dbReference>
<comment type="caution">
    <text evidence="5">The sequence shown here is derived from an EMBL/GenBank/DDBJ whole genome shotgun (WGS) entry which is preliminary data.</text>
</comment>
<name>A0A2T1A1W0_9ACTN</name>
<dbReference type="CDD" id="cd06340">
    <property type="entry name" value="PBP1_ABC_ligand_binding-like"/>
    <property type="match status" value="1"/>
</dbReference>
<reference evidence="5 6" key="1">
    <citation type="submission" date="2018-03" db="EMBL/GenBank/DDBJ databases">
        <title>Genomic Encyclopedia of Archaeal and Bacterial Type Strains, Phase II (KMG-II): from individual species to whole genera.</title>
        <authorList>
            <person name="Goeker M."/>
        </authorList>
    </citation>
    <scope>NUCLEOTIDE SEQUENCE [LARGE SCALE GENOMIC DNA]</scope>
    <source>
        <strain evidence="5 6">DSM 100065</strain>
    </source>
</reference>
<dbReference type="Proteomes" id="UP000237752">
    <property type="component" value="Unassembled WGS sequence"/>
</dbReference>
<dbReference type="InterPro" id="IPR028082">
    <property type="entry name" value="Peripla_BP_I"/>
</dbReference>
<evidence type="ECO:0000313" key="6">
    <source>
        <dbReference type="Proteomes" id="UP000237752"/>
    </source>
</evidence>
<dbReference type="EMBL" id="PVUE01000006">
    <property type="protein sequence ID" value="PRZ42318.1"/>
    <property type="molecule type" value="Genomic_DNA"/>
</dbReference>
<comment type="similarity">
    <text evidence="1">Belongs to the leucine-binding protein family.</text>
</comment>
<evidence type="ECO:0000313" key="5">
    <source>
        <dbReference type="EMBL" id="PRZ42318.1"/>
    </source>
</evidence>
<feature type="signal peptide" evidence="3">
    <location>
        <begin position="1"/>
        <end position="18"/>
    </location>
</feature>
<dbReference type="Pfam" id="PF13458">
    <property type="entry name" value="Peripla_BP_6"/>
    <property type="match status" value="1"/>
</dbReference>
<dbReference type="RefSeq" id="WP_106348808.1">
    <property type="nucleotide sequence ID" value="NZ_PVUE01000006.1"/>
</dbReference>
<organism evidence="5 6">
    <name type="scientific">Antricoccus suffuscus</name>
    <dbReference type="NCBI Taxonomy" id="1629062"/>
    <lineage>
        <taxon>Bacteria</taxon>
        <taxon>Bacillati</taxon>
        <taxon>Actinomycetota</taxon>
        <taxon>Actinomycetes</taxon>
        <taxon>Geodermatophilales</taxon>
        <taxon>Antricoccaceae</taxon>
        <taxon>Antricoccus</taxon>
    </lineage>
</organism>
<sequence>MRSRLFVGAVACVLCASACGGVATGSKTSSSSTDCGNQVKIGAPYPLSGDWAENGQNSLQGMEIAAAAINADGGIKNLKGAKIDIVSADTSSDNPAQAKTVTTNMLQGGDIAAIVGSYLSSLTLTTVVATESAHVPLITQSYVDELTQKGYKYVFQIAPKASAFGATTIKALQGLYKNAGKPLKSIVIVGGDDASNKAQADAVGTSAKTAGLTVADTVVFPDGLTDAQPIVGKIVAAKADAIVLGGNLPDMSLIIKGVRAQGVNTPIAAPGGGGGLTPQFAPTLGALSDGVMDLAAWNEDLQLPGVKEASAAYNKQYKQFMPQEAGESWAAVYEIAQVMNDKKTCDPQKIADGLRTTEFTSGPASAIPPGKVAYDKSGANKYITPVMVQWQSGDLKTIYPEKLATAKPILD</sequence>
<dbReference type="AlphaFoldDB" id="A0A2T1A1W0"/>
<protein>
    <submittedName>
        <fullName evidence="5">Branched-chain amino acid transport system substrate-binding protein</fullName>
    </submittedName>
</protein>
<dbReference type="InterPro" id="IPR028081">
    <property type="entry name" value="Leu-bd"/>
</dbReference>
<evidence type="ECO:0000256" key="2">
    <source>
        <dbReference type="ARBA" id="ARBA00022729"/>
    </source>
</evidence>
<keyword evidence="2 3" id="KW-0732">Signal</keyword>
<dbReference type="OrthoDB" id="7337537at2"/>
<feature type="chain" id="PRO_5038597395" evidence="3">
    <location>
        <begin position="19"/>
        <end position="411"/>
    </location>
</feature>
<proteinExistence type="inferred from homology"/>
<dbReference type="SUPFAM" id="SSF53822">
    <property type="entry name" value="Periplasmic binding protein-like I"/>
    <property type="match status" value="1"/>
</dbReference>
<evidence type="ECO:0000259" key="4">
    <source>
        <dbReference type="Pfam" id="PF13458"/>
    </source>
</evidence>
<evidence type="ECO:0000256" key="3">
    <source>
        <dbReference type="SAM" id="SignalP"/>
    </source>
</evidence>
<accession>A0A2T1A1W0</accession>
<dbReference type="Gene3D" id="3.40.50.2300">
    <property type="match status" value="2"/>
</dbReference>
<dbReference type="PANTHER" id="PTHR30483:SF37">
    <property type="entry name" value="ABC TRANSPORTER SUBSTRATE-BINDING PROTEIN"/>
    <property type="match status" value="1"/>
</dbReference>